<keyword evidence="5" id="KW-1185">Reference proteome</keyword>
<name>A0ABU1D7V9_9BURK</name>
<dbReference type="RefSeq" id="WP_347287298.1">
    <property type="nucleotide sequence ID" value="NZ_JAUZQE010000027.1"/>
</dbReference>
<dbReference type="InterPro" id="IPR003283">
    <property type="entry name" value="T3SS_OMP_SpaO"/>
</dbReference>
<dbReference type="PANTHER" id="PTHR30034">
    <property type="entry name" value="FLAGELLAR MOTOR SWITCH PROTEIN FLIM"/>
    <property type="match status" value="1"/>
</dbReference>
<gene>
    <name evidence="4" type="primary">sctQ</name>
    <name evidence="4" type="ORF">Q8947_11100</name>
</gene>
<dbReference type="Pfam" id="PF01052">
    <property type="entry name" value="FliMN_C"/>
    <property type="match status" value="2"/>
</dbReference>
<evidence type="ECO:0000256" key="1">
    <source>
        <dbReference type="ARBA" id="ARBA00009226"/>
    </source>
</evidence>
<dbReference type="InterPro" id="IPR036429">
    <property type="entry name" value="SpoA-like_sf"/>
</dbReference>
<comment type="similarity">
    <text evidence="1">Belongs to the FliN/MopA/SpaO family.</text>
</comment>
<accession>A0ABU1D7V9</accession>
<dbReference type="NCBIfam" id="TIGR02551">
    <property type="entry name" value="SpaO_YscQ"/>
    <property type="match status" value="1"/>
</dbReference>
<dbReference type="Proteomes" id="UP001232156">
    <property type="component" value="Unassembled WGS sequence"/>
</dbReference>
<evidence type="ECO:0000313" key="5">
    <source>
        <dbReference type="Proteomes" id="UP001232156"/>
    </source>
</evidence>
<dbReference type="InterPro" id="IPR013385">
    <property type="entry name" value="T3SS_SpaO/YscQ/SpaO"/>
</dbReference>
<dbReference type="PANTHER" id="PTHR30034:SF6">
    <property type="entry name" value="YOP PROTEINS TRANSLOCATION PROTEIN Q"/>
    <property type="match status" value="1"/>
</dbReference>
<evidence type="ECO:0000259" key="3">
    <source>
        <dbReference type="Pfam" id="PF01052"/>
    </source>
</evidence>
<feature type="domain" description="Flagellar motor switch protein FliN-like C-terminal" evidence="3">
    <location>
        <begin position="290"/>
        <end position="356"/>
    </location>
</feature>
<sequence>MNENGSMDAMNVPLSRPIVLPRLTASQAQAMTLIASHGANMRITLPPLGGADDQPVTWHLGLTPGAPDALRAAASYWADLEWSGAALRLSLPPAALAAWADARLPELGAGDLPEVLRAAALEALLAEAVAALAPVSSSGPVHVLPEPRDMVLPHAWTLTARAAARGETALAVLEADDLGLMLLAGLLGRLSPAQSDALDETALPVRLRAQIGRATLPAAEFRSLGAGDVILLDEYLVGPQGEVWLVLAQGQGVRVRAEHSAYLVTKGWTSLMTEPEPNTEDHVSEEPLDLDAVPVRLSFDLGDRTVSLAELRCLQPGAVFDLQRPLSDGPVMIRANGALVGTGELVDLDGRIGVRVGTLGKGQA</sequence>
<organism evidence="4 5">
    <name type="scientific">Yanghanlia caeni</name>
    <dbReference type="NCBI Taxonomy" id="3064283"/>
    <lineage>
        <taxon>Bacteria</taxon>
        <taxon>Pseudomonadati</taxon>
        <taxon>Pseudomonadota</taxon>
        <taxon>Betaproteobacteria</taxon>
        <taxon>Burkholderiales</taxon>
        <taxon>Alcaligenaceae</taxon>
        <taxon>Yanghanlia</taxon>
    </lineage>
</organism>
<dbReference type="SUPFAM" id="SSF101801">
    <property type="entry name" value="Surface presentation of antigens (SPOA)"/>
    <property type="match status" value="2"/>
</dbReference>
<evidence type="ECO:0000256" key="2">
    <source>
        <dbReference type="ARBA" id="ARBA00023026"/>
    </source>
</evidence>
<proteinExistence type="inferred from homology"/>
<dbReference type="Gene3D" id="2.30.330.10">
    <property type="entry name" value="SpoA-like"/>
    <property type="match status" value="2"/>
</dbReference>
<comment type="caution">
    <text evidence="4">The sequence shown here is derived from an EMBL/GenBank/DDBJ whole genome shotgun (WGS) entry which is preliminary data.</text>
</comment>
<reference evidence="4 5" key="1">
    <citation type="submission" date="2023-08" db="EMBL/GenBank/DDBJ databases">
        <title>Alcaligenaceae gen. nov., a novel taxon isolated from the sludge of Yixing Pesticide Factory.</title>
        <authorList>
            <person name="Ruan L."/>
        </authorList>
    </citation>
    <scope>NUCLEOTIDE SEQUENCE [LARGE SCALE GENOMIC DNA]</scope>
    <source>
        <strain evidence="4 5">LG-2</strain>
    </source>
</reference>
<feature type="domain" description="Flagellar motor switch protein FliN-like C-terminal" evidence="3">
    <location>
        <begin position="203"/>
        <end position="234"/>
    </location>
</feature>
<dbReference type="EMBL" id="JAUZQE010000027">
    <property type="protein sequence ID" value="MDR4126527.1"/>
    <property type="molecule type" value="Genomic_DNA"/>
</dbReference>
<dbReference type="PRINTS" id="PR01339">
    <property type="entry name" value="TYPE3OMOPROT"/>
</dbReference>
<dbReference type="InterPro" id="IPR001543">
    <property type="entry name" value="FliN-like_C"/>
</dbReference>
<evidence type="ECO:0000313" key="4">
    <source>
        <dbReference type="EMBL" id="MDR4126527.1"/>
    </source>
</evidence>
<protein>
    <submittedName>
        <fullName evidence="4">Type III secretion system cytoplasmic ring protein SctQ</fullName>
    </submittedName>
</protein>
<keyword evidence="2" id="KW-0843">Virulence</keyword>